<gene>
    <name evidence="2" type="ORF">KK083_21660</name>
</gene>
<dbReference type="RefSeq" id="WP_254167525.1">
    <property type="nucleotide sequence ID" value="NZ_JAHESF010000026.1"/>
</dbReference>
<evidence type="ECO:0000313" key="2">
    <source>
        <dbReference type="EMBL" id="MBT1699520.1"/>
    </source>
</evidence>
<dbReference type="EMBL" id="JAHESF010000026">
    <property type="protein sequence ID" value="MBT1699520.1"/>
    <property type="molecule type" value="Genomic_DNA"/>
</dbReference>
<name>A0AAP2GR05_9BACT</name>
<dbReference type="Gene3D" id="3.30.160.670">
    <property type="match status" value="1"/>
</dbReference>
<dbReference type="PROSITE" id="PS51257">
    <property type="entry name" value="PROKAR_LIPOPROTEIN"/>
    <property type="match status" value="1"/>
</dbReference>
<evidence type="ECO:0000313" key="3">
    <source>
        <dbReference type="Proteomes" id="UP001319200"/>
    </source>
</evidence>
<dbReference type="AlphaFoldDB" id="A0AAP2GR05"/>
<protein>
    <submittedName>
        <fullName evidence="2">DUF4136 domain-containing protein</fullName>
    </submittedName>
</protein>
<dbReference type="Proteomes" id="UP001319200">
    <property type="component" value="Unassembled WGS sequence"/>
</dbReference>
<reference evidence="2 3" key="1">
    <citation type="submission" date="2021-05" db="EMBL/GenBank/DDBJ databases">
        <title>A Polyphasic approach of four new species of the genus Ohtaekwangia: Ohtaekwangia histidinii sp. nov., Ohtaekwangia cretensis sp. nov., Ohtaekwangia indiensis sp. nov., Ohtaekwangia reichenbachii sp. nov. from diverse environment.</title>
        <authorList>
            <person name="Octaviana S."/>
        </authorList>
    </citation>
    <scope>NUCLEOTIDE SEQUENCE [LARGE SCALE GENOMIC DNA]</scope>
    <source>
        <strain evidence="2 3">PWU4</strain>
    </source>
</reference>
<dbReference type="InterPro" id="IPR025411">
    <property type="entry name" value="DUF4136"/>
</dbReference>
<sequence>MKKQFLIIFTTALLAGCYPDGPDYVEDIDVVYTVYDQAYDFKTQKTFAMPDKIAVSVEVTSEDTLIEYMNPIYATPILQAIQRNMENYGWSRVNVDQNPDIVLTPAGLSTTTYFYSYWYDWWYGGYWGWYGWYYPPYYTVSSYTTGTLLMVVADPNQANQSPINRSPALWIAAANGLLTYSYDLSRVSEGIDQAFTQSPYLNLK</sequence>
<accession>A0AAP2GR05</accession>
<organism evidence="2 3">
    <name type="scientific">Chryseosolibacter histidini</name>
    <dbReference type="NCBI Taxonomy" id="2782349"/>
    <lineage>
        <taxon>Bacteria</taxon>
        <taxon>Pseudomonadati</taxon>
        <taxon>Bacteroidota</taxon>
        <taxon>Cytophagia</taxon>
        <taxon>Cytophagales</taxon>
        <taxon>Chryseotaleaceae</taxon>
        <taxon>Chryseosolibacter</taxon>
    </lineage>
</organism>
<comment type="caution">
    <text evidence="2">The sequence shown here is derived from an EMBL/GenBank/DDBJ whole genome shotgun (WGS) entry which is preliminary data.</text>
</comment>
<feature type="domain" description="DUF4136" evidence="1">
    <location>
        <begin position="31"/>
        <end position="200"/>
    </location>
</feature>
<evidence type="ECO:0000259" key="1">
    <source>
        <dbReference type="Pfam" id="PF13590"/>
    </source>
</evidence>
<proteinExistence type="predicted"/>
<keyword evidence="3" id="KW-1185">Reference proteome</keyword>
<dbReference type="Pfam" id="PF13590">
    <property type="entry name" value="DUF4136"/>
    <property type="match status" value="1"/>
</dbReference>